<keyword evidence="3" id="KW-0732">Signal</keyword>
<feature type="chain" id="PRO_5044779235" evidence="3">
    <location>
        <begin position="18"/>
        <end position="113"/>
    </location>
</feature>
<accession>A0ABD2NX05</accession>
<keyword evidence="5" id="KW-1185">Reference proteome</keyword>
<comment type="caution">
    <text evidence="4">The sequence shown here is derived from an EMBL/GenBank/DDBJ whole genome shotgun (WGS) entry which is preliminary data.</text>
</comment>
<dbReference type="PANTHER" id="PTHR10380">
    <property type="entry name" value="CUTICLE PROTEIN"/>
    <property type="match status" value="1"/>
</dbReference>
<name>A0ABD2NX05_9CUCU</name>
<dbReference type="GO" id="GO:0042302">
    <property type="term" value="F:structural constituent of cuticle"/>
    <property type="evidence" value="ECO:0007669"/>
    <property type="project" value="UniProtKB-UniRule"/>
</dbReference>
<proteinExistence type="predicted"/>
<dbReference type="Proteomes" id="UP001516400">
    <property type="component" value="Unassembled WGS sequence"/>
</dbReference>
<evidence type="ECO:0000313" key="4">
    <source>
        <dbReference type="EMBL" id="KAL3283231.1"/>
    </source>
</evidence>
<dbReference type="InterPro" id="IPR031311">
    <property type="entry name" value="CHIT_BIND_RR_consensus"/>
</dbReference>
<evidence type="ECO:0000256" key="2">
    <source>
        <dbReference type="PROSITE-ProRule" id="PRU00497"/>
    </source>
</evidence>
<gene>
    <name evidence="4" type="ORF">HHI36_006379</name>
</gene>
<sequence>MKAVIFAFLLTIVTVWCARTQIYDQNSSPITILEHENNIGYGNYNFAYKTSDGSQREEKAELKNPGSKDETMVVQGSYTFVGTDGNTYTVNYIADENGYRASGDHIPKNTQRH</sequence>
<dbReference type="InterPro" id="IPR000618">
    <property type="entry name" value="Insect_cuticle"/>
</dbReference>
<dbReference type="InterPro" id="IPR050468">
    <property type="entry name" value="Cuticle_Struct_Prot"/>
</dbReference>
<dbReference type="Pfam" id="PF00379">
    <property type="entry name" value="Chitin_bind_4"/>
    <property type="match status" value="1"/>
</dbReference>
<organism evidence="4 5">
    <name type="scientific">Cryptolaemus montrouzieri</name>
    <dbReference type="NCBI Taxonomy" id="559131"/>
    <lineage>
        <taxon>Eukaryota</taxon>
        <taxon>Metazoa</taxon>
        <taxon>Ecdysozoa</taxon>
        <taxon>Arthropoda</taxon>
        <taxon>Hexapoda</taxon>
        <taxon>Insecta</taxon>
        <taxon>Pterygota</taxon>
        <taxon>Neoptera</taxon>
        <taxon>Endopterygota</taxon>
        <taxon>Coleoptera</taxon>
        <taxon>Polyphaga</taxon>
        <taxon>Cucujiformia</taxon>
        <taxon>Coccinelloidea</taxon>
        <taxon>Coccinellidae</taxon>
        <taxon>Scymninae</taxon>
        <taxon>Scymnini</taxon>
        <taxon>Cryptolaemus</taxon>
    </lineage>
</organism>
<dbReference type="PRINTS" id="PR00947">
    <property type="entry name" value="CUTICLE"/>
</dbReference>
<protein>
    <submittedName>
        <fullName evidence="4">Uncharacterized protein</fullName>
    </submittedName>
</protein>
<dbReference type="AlphaFoldDB" id="A0ABD2NX05"/>
<dbReference type="EMBL" id="JABFTP020000144">
    <property type="protein sequence ID" value="KAL3283231.1"/>
    <property type="molecule type" value="Genomic_DNA"/>
</dbReference>
<reference evidence="4 5" key="1">
    <citation type="journal article" date="2021" name="BMC Biol.">
        <title>Horizontally acquired antibacterial genes associated with adaptive radiation of ladybird beetles.</title>
        <authorList>
            <person name="Li H.S."/>
            <person name="Tang X.F."/>
            <person name="Huang Y.H."/>
            <person name="Xu Z.Y."/>
            <person name="Chen M.L."/>
            <person name="Du X.Y."/>
            <person name="Qiu B.Y."/>
            <person name="Chen P.T."/>
            <person name="Zhang W."/>
            <person name="Slipinski A."/>
            <person name="Escalona H.E."/>
            <person name="Waterhouse R.M."/>
            <person name="Zwick A."/>
            <person name="Pang H."/>
        </authorList>
    </citation>
    <scope>NUCLEOTIDE SEQUENCE [LARGE SCALE GENOMIC DNA]</scope>
    <source>
        <strain evidence="4">SYSU2018</strain>
    </source>
</reference>
<evidence type="ECO:0000256" key="3">
    <source>
        <dbReference type="SAM" id="SignalP"/>
    </source>
</evidence>
<keyword evidence="1 2" id="KW-0193">Cuticle</keyword>
<dbReference type="PANTHER" id="PTHR10380:SF192">
    <property type="entry name" value="GEO02312P1"/>
    <property type="match status" value="1"/>
</dbReference>
<evidence type="ECO:0000313" key="5">
    <source>
        <dbReference type="Proteomes" id="UP001516400"/>
    </source>
</evidence>
<dbReference type="PROSITE" id="PS00233">
    <property type="entry name" value="CHIT_BIND_RR_1"/>
    <property type="match status" value="1"/>
</dbReference>
<feature type="signal peptide" evidence="3">
    <location>
        <begin position="1"/>
        <end position="17"/>
    </location>
</feature>
<dbReference type="PROSITE" id="PS51155">
    <property type="entry name" value="CHIT_BIND_RR_2"/>
    <property type="match status" value="1"/>
</dbReference>
<evidence type="ECO:0000256" key="1">
    <source>
        <dbReference type="ARBA" id="ARBA00022460"/>
    </source>
</evidence>